<dbReference type="SUPFAM" id="SSF55120">
    <property type="entry name" value="Pseudouridine synthase"/>
    <property type="match status" value="1"/>
</dbReference>
<protein>
    <recommendedName>
        <fullName evidence="6">Dual-specificity RNA pseudouridine synthase RluF</fullName>
        <ecNumber evidence="5">5.4.99.21</ecNumber>
    </recommendedName>
    <alternativeName>
        <fullName evidence="8">23S rRNA pseudouridine(2604) synthase</fullName>
    </alternativeName>
    <alternativeName>
        <fullName evidence="10">Ribosomal large subunit pseudouridine synthase F</fullName>
    </alternativeName>
    <alternativeName>
        <fullName evidence="9">rRNA pseudouridylate synthase F</fullName>
    </alternativeName>
    <alternativeName>
        <fullName evidence="11">rRNA-uridine isomerase F</fullName>
    </alternativeName>
    <alternativeName>
        <fullName evidence="7">tRNA(Tyr) pseudouridine(35) synthase</fullName>
    </alternativeName>
</protein>
<dbReference type="GO" id="GO:0160138">
    <property type="term" value="F:23S rRNA pseudouridine(2604) synthase activity"/>
    <property type="evidence" value="ECO:0007669"/>
    <property type="project" value="UniProtKB-EC"/>
</dbReference>
<evidence type="ECO:0000256" key="4">
    <source>
        <dbReference type="ARBA" id="ARBA00036535"/>
    </source>
</evidence>
<evidence type="ECO:0000256" key="6">
    <source>
        <dbReference type="ARBA" id="ARBA00039989"/>
    </source>
</evidence>
<dbReference type="Gene3D" id="3.10.290.10">
    <property type="entry name" value="RNA-binding S4 domain"/>
    <property type="match status" value="1"/>
</dbReference>
<evidence type="ECO:0000313" key="15">
    <source>
        <dbReference type="Proteomes" id="UP000249135"/>
    </source>
</evidence>
<dbReference type="EMBL" id="QFPP01000067">
    <property type="protein sequence ID" value="PZQ75993.1"/>
    <property type="molecule type" value="Genomic_DNA"/>
</dbReference>
<dbReference type="InterPro" id="IPR002942">
    <property type="entry name" value="S4_RNA-bd"/>
</dbReference>
<dbReference type="GO" id="GO:0003723">
    <property type="term" value="F:RNA binding"/>
    <property type="evidence" value="ECO:0007669"/>
    <property type="project" value="UniProtKB-KW"/>
</dbReference>
<dbReference type="SMART" id="SM00363">
    <property type="entry name" value="S4"/>
    <property type="match status" value="1"/>
</dbReference>
<dbReference type="SUPFAM" id="SSF55174">
    <property type="entry name" value="Alpha-L RNA-binding motif"/>
    <property type="match status" value="1"/>
</dbReference>
<dbReference type="InterPro" id="IPR020103">
    <property type="entry name" value="PsdUridine_synth_cat_dom_sf"/>
</dbReference>
<evidence type="ECO:0000256" key="5">
    <source>
        <dbReference type="ARBA" id="ARBA00038922"/>
    </source>
</evidence>
<evidence type="ECO:0000256" key="9">
    <source>
        <dbReference type="ARBA" id="ARBA00042843"/>
    </source>
</evidence>
<evidence type="ECO:0000256" key="12">
    <source>
        <dbReference type="PROSITE-ProRule" id="PRU00182"/>
    </source>
</evidence>
<dbReference type="PANTHER" id="PTHR47683">
    <property type="entry name" value="PSEUDOURIDINE SYNTHASE FAMILY PROTEIN-RELATED"/>
    <property type="match status" value="1"/>
</dbReference>
<accession>A0A2W5S8N4</accession>
<keyword evidence="12" id="KW-0694">RNA-binding</keyword>
<dbReference type="Pfam" id="PF00849">
    <property type="entry name" value="PseudoU_synth_2"/>
    <property type="match status" value="1"/>
</dbReference>
<comment type="similarity">
    <text evidence="1">Belongs to the pseudouridine synthase RsuA family.</text>
</comment>
<dbReference type="AlphaFoldDB" id="A0A2W5S8N4"/>
<organism evidence="14 15">
    <name type="scientific">Variovorax paradoxus</name>
    <dbReference type="NCBI Taxonomy" id="34073"/>
    <lineage>
        <taxon>Bacteria</taxon>
        <taxon>Pseudomonadati</taxon>
        <taxon>Pseudomonadota</taxon>
        <taxon>Betaproteobacteria</taxon>
        <taxon>Burkholderiales</taxon>
        <taxon>Comamonadaceae</taxon>
        <taxon>Variovorax</taxon>
    </lineage>
</organism>
<name>A0A2W5S8N4_VARPD</name>
<comment type="caution">
    <text evidence="14">The sequence shown here is derived from an EMBL/GenBank/DDBJ whole genome shotgun (WGS) entry which is preliminary data.</text>
</comment>
<evidence type="ECO:0000256" key="1">
    <source>
        <dbReference type="ARBA" id="ARBA00008348"/>
    </source>
</evidence>
<dbReference type="Gene3D" id="3.30.2350.10">
    <property type="entry name" value="Pseudouridine synthase"/>
    <property type="match status" value="1"/>
</dbReference>
<dbReference type="PANTHER" id="PTHR47683:SF2">
    <property type="entry name" value="RNA-BINDING S4 DOMAIN-CONTAINING PROTEIN"/>
    <property type="match status" value="1"/>
</dbReference>
<evidence type="ECO:0000256" key="8">
    <source>
        <dbReference type="ARBA" id="ARBA00041697"/>
    </source>
</evidence>
<evidence type="ECO:0000256" key="7">
    <source>
        <dbReference type="ARBA" id="ARBA00041420"/>
    </source>
</evidence>
<evidence type="ECO:0000259" key="13">
    <source>
        <dbReference type="SMART" id="SM00363"/>
    </source>
</evidence>
<dbReference type="NCBIfam" id="TIGR00093">
    <property type="entry name" value="pseudouridine synthase"/>
    <property type="match status" value="1"/>
</dbReference>
<dbReference type="PROSITE" id="PS50889">
    <property type="entry name" value="S4"/>
    <property type="match status" value="1"/>
</dbReference>
<dbReference type="FunFam" id="3.10.290.10:FF:000003">
    <property type="entry name" value="Pseudouridine synthase"/>
    <property type="match status" value="1"/>
</dbReference>
<feature type="domain" description="RNA-binding S4" evidence="13">
    <location>
        <begin position="8"/>
        <end position="66"/>
    </location>
</feature>
<sequence length="259" mass="29144">MTDAAEPIRLNKRMADLGLCSRREADAWIERGWVKVNGAVAPMGLKVGPQDRIEVDPRARGQQAEQVTILLHKPVGYVSGQAEDGHQPAVTLVQLRNHWRGDGSRKRFSPQQLRGLAPAGRLDIDSVGLLVLTQDGRVARQLIGEDSGMEKEYLVRVSYPVNGAERTTDVQSVFPREQLARLRHGLSLDGQPLKRARVDWQNPEQLRFILTEGKKRQIRRMCELVGLKVVGLKRIRIGKVVLGQLPQGQWRYLGADERF</sequence>
<evidence type="ECO:0000256" key="3">
    <source>
        <dbReference type="ARBA" id="ARBA00036390"/>
    </source>
</evidence>
<dbReference type="InterPro" id="IPR050343">
    <property type="entry name" value="RsuA_PseudoU_synthase"/>
</dbReference>
<evidence type="ECO:0000256" key="10">
    <source>
        <dbReference type="ARBA" id="ARBA00042890"/>
    </source>
</evidence>
<reference evidence="14 15" key="1">
    <citation type="submission" date="2017-08" db="EMBL/GenBank/DDBJ databases">
        <title>Infants hospitalized years apart are colonized by the same room-sourced microbial strains.</title>
        <authorList>
            <person name="Brooks B."/>
            <person name="Olm M.R."/>
            <person name="Firek B.A."/>
            <person name="Baker R."/>
            <person name="Thomas B.C."/>
            <person name="Morowitz M.J."/>
            <person name="Banfield J.F."/>
        </authorList>
    </citation>
    <scope>NUCLEOTIDE SEQUENCE [LARGE SCALE GENOMIC DNA]</scope>
    <source>
        <strain evidence="14">S2_005_003_R2_41</strain>
    </source>
</reference>
<comment type="catalytic activity">
    <reaction evidence="4">
        <text>uridine(2604) in 23S rRNA = pseudouridine(2604) in 23S rRNA</text>
        <dbReference type="Rhea" id="RHEA:38875"/>
        <dbReference type="Rhea" id="RHEA-COMP:10093"/>
        <dbReference type="Rhea" id="RHEA-COMP:10094"/>
        <dbReference type="ChEBI" id="CHEBI:65314"/>
        <dbReference type="ChEBI" id="CHEBI:65315"/>
        <dbReference type="EC" id="5.4.99.21"/>
    </reaction>
</comment>
<dbReference type="InterPro" id="IPR036986">
    <property type="entry name" value="S4_RNA-bd_sf"/>
</dbReference>
<evidence type="ECO:0000256" key="2">
    <source>
        <dbReference type="ARBA" id="ARBA00023235"/>
    </source>
</evidence>
<dbReference type="EC" id="5.4.99.21" evidence="5"/>
<evidence type="ECO:0000313" key="14">
    <source>
        <dbReference type="EMBL" id="PZQ75993.1"/>
    </source>
</evidence>
<evidence type="ECO:0000256" key="11">
    <source>
        <dbReference type="ARBA" id="ARBA00043147"/>
    </source>
</evidence>
<keyword evidence="2" id="KW-0413">Isomerase</keyword>
<dbReference type="Pfam" id="PF01479">
    <property type="entry name" value="S4"/>
    <property type="match status" value="1"/>
</dbReference>
<gene>
    <name evidence="14" type="ORF">DI563_08210</name>
</gene>
<dbReference type="InterPro" id="IPR006145">
    <property type="entry name" value="PsdUridine_synth_RsuA/RluA"/>
</dbReference>
<dbReference type="GO" id="GO:0000455">
    <property type="term" value="P:enzyme-directed rRNA pseudouridine synthesis"/>
    <property type="evidence" value="ECO:0007669"/>
    <property type="project" value="UniProtKB-ARBA"/>
</dbReference>
<proteinExistence type="inferred from homology"/>
<dbReference type="Proteomes" id="UP000249135">
    <property type="component" value="Unassembled WGS sequence"/>
</dbReference>
<dbReference type="CDD" id="cd00165">
    <property type="entry name" value="S4"/>
    <property type="match status" value="1"/>
</dbReference>
<comment type="catalytic activity">
    <reaction evidence="3">
        <text>uridine(35) in tRNA(Tyr) = pseudouridine(35) in tRNA(Tyr)</text>
        <dbReference type="Rhea" id="RHEA:60556"/>
        <dbReference type="Rhea" id="RHEA-COMP:15607"/>
        <dbReference type="Rhea" id="RHEA-COMP:15608"/>
        <dbReference type="ChEBI" id="CHEBI:65314"/>
        <dbReference type="ChEBI" id="CHEBI:65315"/>
    </reaction>
</comment>
<dbReference type="InterPro" id="IPR000748">
    <property type="entry name" value="PsdUridine_synth_RsuA/RluB/E/F"/>
</dbReference>